<sequence length="138" mass="14989">MQLTIIYNGKSVVTDLNSVNTSLSRSNDDLAPVAGVKDTAKTKIASLYPGAFYITVDAKKVSDELLMAFAKKQSHFDGTITIIDTYGKNPTRTIKFKQASLYSYSDQFSTASYGESYGASAISFSCKEVSINGINIEQ</sequence>
<evidence type="ECO:0000313" key="1">
    <source>
        <dbReference type="EMBL" id="GGI52124.1"/>
    </source>
</evidence>
<dbReference type="Pfam" id="PF17642">
    <property type="entry name" value="TssD"/>
    <property type="match status" value="1"/>
</dbReference>
<dbReference type="AlphaFoldDB" id="A0A917JE96"/>
<name>A0A917JE96_9SPHI</name>
<reference evidence="1" key="1">
    <citation type="journal article" date="2014" name="Int. J. Syst. Evol. Microbiol.">
        <title>Complete genome sequence of Corynebacterium casei LMG S-19264T (=DSM 44701T), isolated from a smear-ripened cheese.</title>
        <authorList>
            <consortium name="US DOE Joint Genome Institute (JGI-PGF)"/>
            <person name="Walter F."/>
            <person name="Albersmeier A."/>
            <person name="Kalinowski J."/>
            <person name="Ruckert C."/>
        </authorList>
    </citation>
    <scope>NUCLEOTIDE SEQUENCE</scope>
    <source>
        <strain evidence="1">CCM 8711</strain>
    </source>
</reference>
<organism evidence="1 2">
    <name type="scientific">Mucilaginibacter galii</name>
    <dbReference type="NCBI Taxonomy" id="2005073"/>
    <lineage>
        <taxon>Bacteria</taxon>
        <taxon>Pseudomonadati</taxon>
        <taxon>Bacteroidota</taxon>
        <taxon>Sphingobacteriia</taxon>
        <taxon>Sphingobacteriales</taxon>
        <taxon>Sphingobacteriaceae</taxon>
        <taxon>Mucilaginibacter</taxon>
    </lineage>
</organism>
<accession>A0A917JE96</accession>
<protein>
    <submittedName>
        <fullName evidence="1">Uncharacterized protein</fullName>
    </submittedName>
</protein>
<comment type="caution">
    <text evidence="1">The sequence shown here is derived from an EMBL/GenBank/DDBJ whole genome shotgun (WGS) entry which is preliminary data.</text>
</comment>
<keyword evidence="2" id="KW-1185">Reference proteome</keyword>
<proteinExistence type="predicted"/>
<dbReference type="GO" id="GO:0033104">
    <property type="term" value="C:type VI protein secretion system complex"/>
    <property type="evidence" value="ECO:0007669"/>
    <property type="project" value="InterPro"/>
</dbReference>
<evidence type="ECO:0000313" key="2">
    <source>
        <dbReference type="Proteomes" id="UP000662074"/>
    </source>
</evidence>
<dbReference type="EMBL" id="BMDO01000010">
    <property type="protein sequence ID" value="GGI52124.1"/>
    <property type="molecule type" value="Genomic_DNA"/>
</dbReference>
<dbReference type="InterPro" id="IPR041408">
    <property type="entry name" value="Hcp_Tssd"/>
</dbReference>
<dbReference type="Proteomes" id="UP000662074">
    <property type="component" value="Unassembled WGS sequence"/>
</dbReference>
<reference evidence="1" key="2">
    <citation type="submission" date="2020-09" db="EMBL/GenBank/DDBJ databases">
        <authorList>
            <person name="Sun Q."/>
            <person name="Sedlacek I."/>
        </authorList>
    </citation>
    <scope>NUCLEOTIDE SEQUENCE</scope>
    <source>
        <strain evidence="1">CCM 8711</strain>
    </source>
</reference>
<gene>
    <name evidence="1" type="ORF">GCM10011425_33360</name>
</gene>